<dbReference type="STRING" id="1499966.U14_01887"/>
<dbReference type="Proteomes" id="UP000030700">
    <property type="component" value="Unassembled WGS sequence"/>
</dbReference>
<keyword evidence="3" id="KW-1185">Reference proteome</keyword>
<dbReference type="InterPro" id="IPR002545">
    <property type="entry name" value="CheW-lke_dom"/>
</dbReference>
<accession>A0A0S6VZK1</accession>
<dbReference type="Gene3D" id="2.40.50.180">
    <property type="entry name" value="CheA-289, Domain 4"/>
    <property type="match status" value="1"/>
</dbReference>
<feature type="domain" description="CheW-like" evidence="1">
    <location>
        <begin position="25"/>
        <end position="165"/>
    </location>
</feature>
<dbReference type="Gene3D" id="2.30.30.40">
    <property type="entry name" value="SH3 Domains"/>
    <property type="match status" value="1"/>
</dbReference>
<dbReference type="InterPro" id="IPR036061">
    <property type="entry name" value="CheW-like_dom_sf"/>
</dbReference>
<dbReference type="PANTHER" id="PTHR22617:SF23">
    <property type="entry name" value="CHEMOTAXIS PROTEIN CHEW"/>
    <property type="match status" value="1"/>
</dbReference>
<dbReference type="AlphaFoldDB" id="A0A0S6VZK1"/>
<sequence length="165" mass="18537">MDRAQFSSRTTDAKSIEPGSEAREQIQVCIFELSDRSFGLRIFDVQEIMENAPITPVPTTPNFLLGVINLRGDIVPIVDIRGILHLPFKDRTRESRIMILNVNEARVGILVDAIKEVCHLDKLVLEVDSVQAGLADGRFISNIIQYKDGLLALLNLTYLYKSIQL</sequence>
<dbReference type="SMART" id="SM00260">
    <property type="entry name" value="CheW"/>
    <property type="match status" value="1"/>
</dbReference>
<evidence type="ECO:0000259" key="1">
    <source>
        <dbReference type="PROSITE" id="PS50851"/>
    </source>
</evidence>
<name>A0A0S6VZK1_9BACT</name>
<dbReference type="InterPro" id="IPR039315">
    <property type="entry name" value="CheW"/>
</dbReference>
<dbReference type="PANTHER" id="PTHR22617">
    <property type="entry name" value="CHEMOTAXIS SENSOR HISTIDINE KINASE-RELATED"/>
    <property type="match status" value="1"/>
</dbReference>
<dbReference type="EMBL" id="DF820456">
    <property type="protein sequence ID" value="GAK50654.1"/>
    <property type="molecule type" value="Genomic_DNA"/>
</dbReference>
<gene>
    <name evidence="2" type="ORF">U14_01887</name>
</gene>
<dbReference type="Pfam" id="PF01584">
    <property type="entry name" value="CheW"/>
    <property type="match status" value="1"/>
</dbReference>
<evidence type="ECO:0000313" key="2">
    <source>
        <dbReference type="EMBL" id="GAK50654.1"/>
    </source>
</evidence>
<protein>
    <submittedName>
        <fullName evidence="2">CheW protein</fullName>
    </submittedName>
</protein>
<proteinExistence type="predicted"/>
<reference evidence="2" key="1">
    <citation type="journal article" date="2015" name="PeerJ">
        <title>First genomic representation of candidate bacterial phylum KSB3 points to enhanced environmental sensing as a trigger of wastewater bulking.</title>
        <authorList>
            <person name="Sekiguchi Y."/>
            <person name="Ohashi A."/>
            <person name="Parks D.H."/>
            <person name="Yamauchi T."/>
            <person name="Tyson G.W."/>
            <person name="Hugenholtz P."/>
        </authorList>
    </citation>
    <scope>NUCLEOTIDE SEQUENCE [LARGE SCALE GENOMIC DNA]</scope>
</reference>
<dbReference type="HOGENOM" id="CLU_048995_3_1_0"/>
<dbReference type="PROSITE" id="PS50851">
    <property type="entry name" value="CHEW"/>
    <property type="match status" value="1"/>
</dbReference>
<dbReference type="GO" id="GO:0007165">
    <property type="term" value="P:signal transduction"/>
    <property type="evidence" value="ECO:0007669"/>
    <property type="project" value="InterPro"/>
</dbReference>
<dbReference type="GO" id="GO:0006935">
    <property type="term" value="P:chemotaxis"/>
    <property type="evidence" value="ECO:0007669"/>
    <property type="project" value="InterPro"/>
</dbReference>
<dbReference type="SUPFAM" id="SSF50341">
    <property type="entry name" value="CheW-like"/>
    <property type="match status" value="1"/>
</dbReference>
<evidence type="ECO:0000313" key="3">
    <source>
        <dbReference type="Proteomes" id="UP000030700"/>
    </source>
</evidence>
<dbReference type="GO" id="GO:0005829">
    <property type="term" value="C:cytosol"/>
    <property type="evidence" value="ECO:0007669"/>
    <property type="project" value="TreeGrafter"/>
</dbReference>
<organism evidence="2">
    <name type="scientific">Candidatus Moduliflexus flocculans</name>
    <dbReference type="NCBI Taxonomy" id="1499966"/>
    <lineage>
        <taxon>Bacteria</taxon>
        <taxon>Candidatus Moduliflexota</taxon>
        <taxon>Candidatus Moduliflexia</taxon>
        <taxon>Candidatus Moduliflexales</taxon>
        <taxon>Candidatus Moduliflexaceae</taxon>
    </lineage>
</organism>